<accession>A0A1F4U3H9</accession>
<feature type="coiled-coil region" evidence="1">
    <location>
        <begin position="845"/>
        <end position="875"/>
    </location>
</feature>
<evidence type="ECO:0000313" key="3">
    <source>
        <dbReference type="EMBL" id="OGC39514.1"/>
    </source>
</evidence>
<feature type="coiled-coil region" evidence="1">
    <location>
        <begin position="1166"/>
        <end position="1196"/>
    </location>
</feature>
<feature type="coiled-coil region" evidence="1">
    <location>
        <begin position="354"/>
        <end position="381"/>
    </location>
</feature>
<comment type="caution">
    <text evidence="3">The sequence shown here is derived from an EMBL/GenBank/DDBJ whole genome shotgun (WGS) entry which is preliminary data.</text>
</comment>
<protein>
    <submittedName>
        <fullName evidence="3">Uncharacterized protein</fullName>
    </submittedName>
</protein>
<feature type="compositionally biased region" description="Polar residues" evidence="2">
    <location>
        <begin position="36"/>
        <end position="49"/>
    </location>
</feature>
<gene>
    <name evidence="3" type="ORF">A2438_08160</name>
</gene>
<proteinExistence type="predicted"/>
<feature type="compositionally biased region" description="Polar residues" evidence="2">
    <location>
        <begin position="1477"/>
        <end position="1486"/>
    </location>
</feature>
<evidence type="ECO:0000256" key="2">
    <source>
        <dbReference type="SAM" id="MobiDB-lite"/>
    </source>
</evidence>
<organism evidence="3 4">
    <name type="scientific">candidate division WOR-1 bacterium RIFOXYC2_FULL_46_14</name>
    <dbReference type="NCBI Taxonomy" id="1802587"/>
    <lineage>
        <taxon>Bacteria</taxon>
        <taxon>Bacillati</taxon>
        <taxon>Saganbacteria</taxon>
    </lineage>
</organism>
<name>A0A1F4U3H9_UNCSA</name>
<feature type="region of interest" description="Disordered" evidence="2">
    <location>
        <begin position="1248"/>
        <end position="1287"/>
    </location>
</feature>
<evidence type="ECO:0000313" key="4">
    <source>
        <dbReference type="Proteomes" id="UP000179242"/>
    </source>
</evidence>
<feature type="coiled-coil region" evidence="1">
    <location>
        <begin position="209"/>
        <end position="239"/>
    </location>
</feature>
<feature type="region of interest" description="Disordered" evidence="2">
    <location>
        <begin position="1078"/>
        <end position="1101"/>
    </location>
</feature>
<sequence>MVAPIYGNTSVVDAFKNTGAKPAESGYLSSTEDDNGVNSTDGYSSSKYLTNTTENQNESYDNLGAYADKQTEDAFRGFDKSELTEGMDNDDGFASFSQAKIEALFNKLRAAANLNLLIAQSLDTKEEMMDRIAEATSESEDEAPKSKTTYSEGVLKSNKVTMDNFQKGVMTLLKEVEAHNYKVFTAREQSHKSWREDSWDTFTNWITGGDEEEEEAEQMKDLNEQYKKAKQKNLDAIKNLGGLAAGINSKMTEIGDNIINNVIDAEQYIKYTEDNNGYIDINASSRWFSDMRRLLSGLANANRMTIASISSRQDSLDAMEEALSGKKAGSNKYEASKEVVESESSHMMMTFDQLQSTTLDVQKLQNQKRKWELELEKLDEGWLSKVFSRICTALSAICSAISFVVPVFAIAAAGLAIVAAGLDYLAAEQADAVNDSYTPSVDNSNTNAGPASNSLEGKIEALGVQAKGKLTKDVLDTNEDGMLSMDYAKITRMQKELNGINAALYLIQKNISQKGKMLQAIHRATSGLSGAGGQDDLFDAMAENILSQSGAEFGMLAFQLNQYQQGFNMEHQQDIAMRQASERFYVSLGTSVGSFVGSGVGGAVGQGIAMASTFGSALSEYLLSHYDSAYGMAEYNPEVSDFKGISKDTNASKGIGQKLDGLEAAIYSELTGDDMIVDIGDGKFGLNADKLASLQTKFMRLMNTVALLVSNNELKVELQNAIAQAYGYSAVTEPSSMGRVSDHFANSYRTFSYLKQLLNEKAQVKNRIAAAEERASVASTKLTVIGSVDAAAVAYSAYAYIAGGSTSTVFIQGVLMAANTVNSFFGQIYELVRSAIKTKNDFGKLQNYSERKSRKQEEKEAAKSISEALEQKEAELYLDGSLLEDVTSGTLGLNSGELSRVTKEGEGLYRTKQILSGAMRQMQNCKAIIERAYYNSVVSASSTAALDMASYQSKVMVEGILQTQTEALQTIVSRHNQAQQAVTATAISAVKLSISIAQEVIKAIGNIRSLKLESLKAEQAASLKGEISSAKKTEMSLLEENIKMPPVGEFATSIVLSVLSSIIDFTVASIVDAEAKSASKGEKGKKVAEKKKALNKESKEAKTFAEKVQMMEEQSLADDMLAGQNELNMQDTDYRSQRAEQGSDSIKSLGESMPSAGKEIDDRINKKQMQTLISKLKETEKKIKEEEKAIKQTLSKAKADFQKALTEFKAEQQQGKTPNVSTLMARADAISAAAVKAQQFVENSDPTIKEIRKERESKVKVKTDPLENKKNPDIKEENPDKKVKTGEDIAKGVKEIKDLSEELKRVKDPRVMEQKANELLTKLESLDRSMASSSIHGELAEASLAPEGVDKIQESIDAEAEKINGKKVELKDLNPEDLQDLYNKLYAKIFKPASEELLGSVAERRKKLDQIKELSARIETMGADSTEAKDLHAQIATVQLEIEKIQKKEGEARNKIQGFNRLVGKINKEYRNKTGHDLQTVQNRPTAVQPPAAKKTIAPTREQQAKEAEHAQSILLGSQRRSFEA</sequence>
<keyword evidence="1" id="KW-0175">Coiled coil</keyword>
<feature type="coiled-coil region" evidence="1">
    <location>
        <begin position="754"/>
        <end position="781"/>
    </location>
</feature>
<feature type="region of interest" description="Disordered" evidence="2">
    <location>
        <begin position="1471"/>
        <end position="1525"/>
    </location>
</feature>
<feature type="coiled-coil region" evidence="1">
    <location>
        <begin position="1428"/>
        <end position="1455"/>
    </location>
</feature>
<evidence type="ECO:0000256" key="1">
    <source>
        <dbReference type="SAM" id="Coils"/>
    </source>
</evidence>
<dbReference type="Proteomes" id="UP000179242">
    <property type="component" value="Unassembled WGS sequence"/>
</dbReference>
<reference evidence="3 4" key="1">
    <citation type="journal article" date="2016" name="Nat. Commun.">
        <title>Thousands of microbial genomes shed light on interconnected biogeochemical processes in an aquifer system.</title>
        <authorList>
            <person name="Anantharaman K."/>
            <person name="Brown C.T."/>
            <person name="Hug L.A."/>
            <person name="Sharon I."/>
            <person name="Castelle C.J."/>
            <person name="Probst A.J."/>
            <person name="Thomas B.C."/>
            <person name="Singh A."/>
            <person name="Wilkins M.J."/>
            <person name="Karaoz U."/>
            <person name="Brodie E.L."/>
            <person name="Williams K.H."/>
            <person name="Hubbard S.S."/>
            <person name="Banfield J.F."/>
        </authorList>
    </citation>
    <scope>NUCLEOTIDE SEQUENCE [LARGE SCALE GENOMIC DNA]</scope>
</reference>
<feature type="region of interest" description="Disordered" evidence="2">
    <location>
        <begin position="22"/>
        <end position="49"/>
    </location>
</feature>
<dbReference type="EMBL" id="MEUJ01000008">
    <property type="protein sequence ID" value="OGC39514.1"/>
    <property type="molecule type" value="Genomic_DNA"/>
</dbReference>
<feature type="region of interest" description="Disordered" evidence="2">
    <location>
        <begin position="1134"/>
        <end position="1157"/>
    </location>
</feature>
<feature type="compositionally biased region" description="Polar residues" evidence="2">
    <location>
        <begin position="1515"/>
        <end position="1525"/>
    </location>
</feature>